<dbReference type="Pfam" id="PF12833">
    <property type="entry name" value="HTH_18"/>
    <property type="match status" value="1"/>
</dbReference>
<dbReference type="RefSeq" id="WP_008771859.1">
    <property type="nucleotide sequence ID" value="NZ_CDRH01000101.1"/>
</dbReference>
<reference evidence="5 6" key="1">
    <citation type="submission" date="2015-09" db="EMBL/GenBank/DDBJ databases">
        <authorList>
            <consortium name="Pathogen Informatics"/>
        </authorList>
    </citation>
    <scope>NUCLEOTIDE SEQUENCE [LARGE SCALE GENOMIC DNA]</scope>
    <source>
        <strain evidence="5 6">2789STDY5608872</strain>
    </source>
</reference>
<evidence type="ECO:0000313" key="6">
    <source>
        <dbReference type="Proteomes" id="UP000095591"/>
    </source>
</evidence>
<dbReference type="PANTHER" id="PTHR43280">
    <property type="entry name" value="ARAC-FAMILY TRANSCRIPTIONAL REGULATOR"/>
    <property type="match status" value="1"/>
</dbReference>
<keyword evidence="3" id="KW-0804">Transcription</keyword>
<evidence type="ECO:0000256" key="3">
    <source>
        <dbReference type="ARBA" id="ARBA00023163"/>
    </source>
</evidence>
<evidence type="ECO:0000313" key="5">
    <source>
        <dbReference type="EMBL" id="CUM83576.1"/>
    </source>
</evidence>
<feature type="domain" description="HTH araC/xylS-type" evidence="4">
    <location>
        <begin position="196"/>
        <end position="297"/>
    </location>
</feature>
<dbReference type="PANTHER" id="PTHR43280:SF32">
    <property type="entry name" value="TRANSCRIPTIONAL REGULATORY PROTEIN"/>
    <property type="match status" value="1"/>
</dbReference>
<dbReference type="GO" id="GO:0003700">
    <property type="term" value="F:DNA-binding transcription factor activity"/>
    <property type="evidence" value="ECO:0007669"/>
    <property type="project" value="InterPro"/>
</dbReference>
<dbReference type="InterPro" id="IPR018060">
    <property type="entry name" value="HTH_AraC"/>
</dbReference>
<dbReference type="AlphaFoldDB" id="A0A173S0R9"/>
<dbReference type="Proteomes" id="UP000095591">
    <property type="component" value="Unassembled WGS sequence"/>
</dbReference>
<dbReference type="InterPro" id="IPR009057">
    <property type="entry name" value="Homeodomain-like_sf"/>
</dbReference>
<dbReference type="PRINTS" id="PR00032">
    <property type="entry name" value="HTHARAC"/>
</dbReference>
<dbReference type="EMBL" id="CYXP01000001">
    <property type="protein sequence ID" value="CUM83576.1"/>
    <property type="molecule type" value="Genomic_DNA"/>
</dbReference>
<gene>
    <name evidence="5" type="primary">araC_4</name>
    <name evidence="5" type="ORF">ERS852429_00810</name>
</gene>
<dbReference type="Gene3D" id="1.10.10.60">
    <property type="entry name" value="Homeodomain-like"/>
    <property type="match status" value="2"/>
</dbReference>
<dbReference type="PROSITE" id="PS01124">
    <property type="entry name" value="HTH_ARAC_FAMILY_2"/>
    <property type="match status" value="1"/>
</dbReference>
<dbReference type="SMART" id="SM00342">
    <property type="entry name" value="HTH_ARAC"/>
    <property type="match status" value="1"/>
</dbReference>
<evidence type="ECO:0000259" key="4">
    <source>
        <dbReference type="PROSITE" id="PS01124"/>
    </source>
</evidence>
<evidence type="ECO:0000256" key="2">
    <source>
        <dbReference type="ARBA" id="ARBA00023125"/>
    </source>
</evidence>
<organism evidence="5 6">
    <name type="scientific">Parabacteroides distasonis</name>
    <dbReference type="NCBI Taxonomy" id="823"/>
    <lineage>
        <taxon>Bacteria</taxon>
        <taxon>Pseudomonadati</taxon>
        <taxon>Bacteroidota</taxon>
        <taxon>Bacteroidia</taxon>
        <taxon>Bacteroidales</taxon>
        <taxon>Tannerellaceae</taxon>
        <taxon>Parabacteroides</taxon>
    </lineage>
</organism>
<keyword evidence="1" id="KW-0805">Transcription regulation</keyword>
<dbReference type="GO" id="GO:0043565">
    <property type="term" value="F:sequence-specific DNA binding"/>
    <property type="evidence" value="ECO:0007669"/>
    <property type="project" value="InterPro"/>
</dbReference>
<dbReference type="InterPro" id="IPR020449">
    <property type="entry name" value="Tscrpt_reg_AraC-type_HTH"/>
</dbReference>
<protein>
    <submittedName>
        <fullName evidence="5">Arabinose operon regulatory protein</fullName>
    </submittedName>
</protein>
<accession>A0A173S0R9</accession>
<name>A0A173S0R9_PARDI</name>
<evidence type="ECO:0000256" key="1">
    <source>
        <dbReference type="ARBA" id="ARBA00023015"/>
    </source>
</evidence>
<proteinExistence type="predicted"/>
<keyword evidence="2" id="KW-0238">DNA-binding</keyword>
<sequence>MENLIKIDTVDQYNKMFGLETLHPLVSVVDLSKSETWPTNFRVNYGIYGLFLKDTKCGDIRYGRQYYDYQEGTVVGFAPGQVTGIELKDGTRPLAHGLLFHPDLIRGTALGRDIKRYSFFSYESNEALHLSEEEKGIFVDCLRKIQIELEHSIDKHSKRLIVMNIELLLDYCLRFYDRQFTTRAETNKDVLVRFERLLDEYLQSDLLRQEGLPTVRYFAEKICLSPNYFGDLIKKETGKTAQENIQDRIISLAKEWIVGTNKTVSQIAYDLGFQYSQHFSRIFKKTVGCTPNEYRKSQMS</sequence>
<dbReference type="SUPFAM" id="SSF46689">
    <property type="entry name" value="Homeodomain-like"/>
    <property type="match status" value="1"/>
</dbReference>